<accession>A0A0A9G0S0</accession>
<name>A0A0A9G0S0_ARUDO</name>
<dbReference type="EMBL" id="GBRH01179804">
    <property type="protein sequence ID" value="JAE18092.1"/>
    <property type="molecule type" value="Transcribed_RNA"/>
</dbReference>
<dbReference type="AlphaFoldDB" id="A0A0A9G0S0"/>
<organism evidence="1">
    <name type="scientific">Arundo donax</name>
    <name type="common">Giant reed</name>
    <name type="synonym">Donax arundinaceus</name>
    <dbReference type="NCBI Taxonomy" id="35708"/>
    <lineage>
        <taxon>Eukaryota</taxon>
        <taxon>Viridiplantae</taxon>
        <taxon>Streptophyta</taxon>
        <taxon>Embryophyta</taxon>
        <taxon>Tracheophyta</taxon>
        <taxon>Spermatophyta</taxon>
        <taxon>Magnoliopsida</taxon>
        <taxon>Liliopsida</taxon>
        <taxon>Poales</taxon>
        <taxon>Poaceae</taxon>
        <taxon>PACMAD clade</taxon>
        <taxon>Arundinoideae</taxon>
        <taxon>Arundineae</taxon>
        <taxon>Arundo</taxon>
    </lineage>
</organism>
<reference evidence="1" key="2">
    <citation type="journal article" date="2015" name="Data Brief">
        <title>Shoot transcriptome of the giant reed, Arundo donax.</title>
        <authorList>
            <person name="Barrero R.A."/>
            <person name="Guerrero F.D."/>
            <person name="Moolhuijzen P."/>
            <person name="Goolsby J.A."/>
            <person name="Tidwell J."/>
            <person name="Bellgard S.E."/>
            <person name="Bellgard M.I."/>
        </authorList>
    </citation>
    <scope>NUCLEOTIDE SEQUENCE</scope>
    <source>
        <tissue evidence="1">Shoot tissue taken approximately 20 cm above the soil surface</tissue>
    </source>
</reference>
<reference evidence="1" key="1">
    <citation type="submission" date="2014-09" db="EMBL/GenBank/DDBJ databases">
        <authorList>
            <person name="Magalhaes I.L.F."/>
            <person name="Oliveira U."/>
            <person name="Santos F.R."/>
            <person name="Vidigal T.H.D.A."/>
            <person name="Brescovit A.D."/>
            <person name="Santos A.J."/>
        </authorList>
    </citation>
    <scope>NUCLEOTIDE SEQUENCE</scope>
    <source>
        <tissue evidence="1">Shoot tissue taken approximately 20 cm above the soil surface</tissue>
    </source>
</reference>
<sequence length="93" mass="10807">MQFISVLQVLSTPFEMERITAYYSFSLGMPFTESYCAPIIIITRCANSILCQYNEFLFSHCLRHQDPMPALFHPFSPMVTHSRQDPMKIVALR</sequence>
<proteinExistence type="predicted"/>
<evidence type="ECO:0000313" key="1">
    <source>
        <dbReference type="EMBL" id="JAE18092.1"/>
    </source>
</evidence>
<protein>
    <submittedName>
        <fullName evidence="1">Uncharacterized protein</fullName>
    </submittedName>
</protein>